<keyword evidence="2" id="KW-0472">Membrane</keyword>
<comment type="caution">
    <text evidence="3">The sequence shown here is derived from an EMBL/GenBank/DDBJ whole genome shotgun (WGS) entry which is preliminary data.</text>
</comment>
<sequence length="459" mass="51717">MGHPTDDPSRSRDDPPTSSSLSLHTLEDTTDLPPPYTDEPELAPAQPTPHSTASHFTRPLILIDSAYHLPGAAEIRPEDKRAATTSSILSRDAETLYRAIRRQMKLPPRPILSVRGTHSESSNDGKKKQNNTVTDFQFQLDLAETMLTGWEAGQGDGIANWFTAYVNKDNDEMLAYRGGRLRSRAHTPKSAKYGAIALEDDSDARLIGADAEAGSESLSAVDREHHVLKHIDADLKMWCERYCQDPTPVKSFTLHRHLKAFNKKTFTNALETHIRDLNYRGSVTFDQFSAHGSVTVYSPHWINRLRLNRFVWWTVVILQLWIITWPIIWLMEKRYEVASTQWNAALESDVTTGLRNCYAQGRDESQLAAFWAPAVKQAAWTRRQGDCALLTRIDAERVQGLTTEQLLGLRENESAAEIERRERVNRGEGGFVDGIIGLARGVSEIHQDYRLRMGWGGSS</sequence>
<dbReference type="OrthoDB" id="203796at2759"/>
<dbReference type="EMBL" id="JAPQKI010000001">
    <property type="protein sequence ID" value="KAJ5112264.1"/>
    <property type="molecule type" value="Genomic_DNA"/>
</dbReference>
<protein>
    <submittedName>
        <fullName evidence="3">Uncharacterized protein</fullName>
    </submittedName>
</protein>
<feature type="transmembrane region" description="Helical" evidence="2">
    <location>
        <begin position="310"/>
        <end position="331"/>
    </location>
</feature>
<evidence type="ECO:0000313" key="4">
    <source>
        <dbReference type="Proteomes" id="UP001149074"/>
    </source>
</evidence>
<organism evidence="3 4">
    <name type="scientific">Penicillium argentinense</name>
    <dbReference type="NCBI Taxonomy" id="1131581"/>
    <lineage>
        <taxon>Eukaryota</taxon>
        <taxon>Fungi</taxon>
        <taxon>Dikarya</taxon>
        <taxon>Ascomycota</taxon>
        <taxon>Pezizomycotina</taxon>
        <taxon>Eurotiomycetes</taxon>
        <taxon>Eurotiomycetidae</taxon>
        <taxon>Eurotiales</taxon>
        <taxon>Aspergillaceae</taxon>
        <taxon>Penicillium</taxon>
    </lineage>
</organism>
<dbReference type="Proteomes" id="UP001149074">
    <property type="component" value="Unassembled WGS sequence"/>
</dbReference>
<keyword evidence="2" id="KW-1133">Transmembrane helix</keyword>
<reference evidence="3" key="2">
    <citation type="journal article" date="2023" name="IMA Fungus">
        <title>Comparative genomic study of the Penicillium genus elucidates a diverse pangenome and 15 lateral gene transfer events.</title>
        <authorList>
            <person name="Petersen C."/>
            <person name="Sorensen T."/>
            <person name="Nielsen M.R."/>
            <person name="Sondergaard T.E."/>
            <person name="Sorensen J.L."/>
            <person name="Fitzpatrick D.A."/>
            <person name="Frisvad J.C."/>
            <person name="Nielsen K.L."/>
        </authorList>
    </citation>
    <scope>NUCLEOTIDE SEQUENCE</scope>
    <source>
        <strain evidence="3">IBT 30761</strain>
    </source>
</reference>
<accession>A0A9W9G5A0</accession>
<dbReference type="AlphaFoldDB" id="A0A9W9G5A0"/>
<feature type="compositionally biased region" description="Basic and acidic residues" evidence="1">
    <location>
        <begin position="117"/>
        <end position="127"/>
    </location>
</feature>
<keyword evidence="4" id="KW-1185">Reference proteome</keyword>
<keyword evidence="2" id="KW-0812">Transmembrane</keyword>
<feature type="region of interest" description="Disordered" evidence="1">
    <location>
        <begin position="107"/>
        <end position="132"/>
    </location>
</feature>
<dbReference type="RefSeq" id="XP_056480037.1">
    <property type="nucleotide sequence ID" value="XM_056612813.1"/>
</dbReference>
<dbReference type="PANTHER" id="PTHR37848:SF1">
    <property type="entry name" value="SUN DOMAIN-CONTAINING PROTEIN"/>
    <property type="match status" value="1"/>
</dbReference>
<name>A0A9W9G5A0_9EURO</name>
<evidence type="ECO:0000313" key="3">
    <source>
        <dbReference type="EMBL" id="KAJ5112264.1"/>
    </source>
</evidence>
<reference evidence="3" key="1">
    <citation type="submission" date="2022-11" db="EMBL/GenBank/DDBJ databases">
        <authorList>
            <person name="Petersen C."/>
        </authorList>
    </citation>
    <scope>NUCLEOTIDE SEQUENCE</scope>
    <source>
        <strain evidence="3">IBT 30761</strain>
    </source>
</reference>
<evidence type="ECO:0000256" key="2">
    <source>
        <dbReference type="SAM" id="Phobius"/>
    </source>
</evidence>
<dbReference type="GeneID" id="81351792"/>
<feature type="region of interest" description="Disordered" evidence="1">
    <location>
        <begin position="1"/>
        <end position="53"/>
    </location>
</feature>
<gene>
    <name evidence="3" type="ORF">N7532_000309</name>
</gene>
<dbReference type="PANTHER" id="PTHR37848">
    <property type="entry name" value="EXPRESSED PROTEIN"/>
    <property type="match status" value="1"/>
</dbReference>
<feature type="compositionally biased region" description="Basic and acidic residues" evidence="1">
    <location>
        <begin position="1"/>
        <end position="15"/>
    </location>
</feature>
<proteinExistence type="predicted"/>
<evidence type="ECO:0000256" key="1">
    <source>
        <dbReference type="SAM" id="MobiDB-lite"/>
    </source>
</evidence>